<dbReference type="Pfam" id="PF18765">
    <property type="entry name" value="Polbeta"/>
    <property type="match status" value="1"/>
</dbReference>
<protein>
    <submittedName>
        <fullName evidence="2">Helix-turn-helix domain-containing protein</fullName>
    </submittedName>
</protein>
<gene>
    <name evidence="2" type="ORF">G4Z02_01030</name>
</gene>
<proteinExistence type="predicted"/>
<dbReference type="InterPro" id="IPR041633">
    <property type="entry name" value="Polbeta"/>
</dbReference>
<dbReference type="AlphaFoldDB" id="A0A7L7KNQ1"/>
<dbReference type="CDD" id="cd05403">
    <property type="entry name" value="NT_KNTase_like"/>
    <property type="match status" value="1"/>
</dbReference>
<dbReference type="RefSeq" id="WP_258877993.1">
    <property type="nucleotide sequence ID" value="NZ_CP048914.1"/>
</dbReference>
<dbReference type="EMBL" id="CP048914">
    <property type="protein sequence ID" value="QMS84380.1"/>
    <property type="molecule type" value="Genomic_DNA"/>
</dbReference>
<dbReference type="Pfam" id="PF01381">
    <property type="entry name" value="HTH_3"/>
    <property type="match status" value="1"/>
</dbReference>
<dbReference type="GO" id="GO:0003677">
    <property type="term" value="F:DNA binding"/>
    <property type="evidence" value="ECO:0007669"/>
    <property type="project" value="InterPro"/>
</dbReference>
<dbReference type="InterPro" id="IPR043519">
    <property type="entry name" value="NT_sf"/>
</dbReference>
<sequence>MSIKELRKSLDLTQKQVSELVKIPLRTYLNYENDETKKGTIKYNYIMDKLEEYGYIDEEHGLLTIEKIKTIVSSVLSKYEAEYCYLFGSYAKETATEKSDVDLLLSSSVTGMKFYGLVEELREQLKKKVEVIPVSSLEGNVELLNEILKDGIKIYG</sequence>
<dbReference type="Proteomes" id="UP000514720">
    <property type="component" value="Chromosome"/>
</dbReference>
<dbReference type="SUPFAM" id="SSF47413">
    <property type="entry name" value="lambda repressor-like DNA-binding domains"/>
    <property type="match status" value="1"/>
</dbReference>
<dbReference type="Gene3D" id="3.30.460.10">
    <property type="entry name" value="Beta Polymerase, domain 2"/>
    <property type="match status" value="1"/>
</dbReference>
<dbReference type="SUPFAM" id="SSF81301">
    <property type="entry name" value="Nucleotidyltransferase"/>
    <property type="match status" value="1"/>
</dbReference>
<dbReference type="InterPro" id="IPR052930">
    <property type="entry name" value="TA_antitoxin_MntA"/>
</dbReference>
<accession>A0A7L7KNQ1</accession>
<dbReference type="CDD" id="cd00093">
    <property type="entry name" value="HTH_XRE"/>
    <property type="match status" value="1"/>
</dbReference>
<dbReference type="KEGG" id="xcl:G4Z02_01030"/>
<name>A0A7L7KNQ1_9MOLU</name>
<dbReference type="PROSITE" id="PS50943">
    <property type="entry name" value="HTH_CROC1"/>
    <property type="match status" value="1"/>
</dbReference>
<evidence type="ECO:0000313" key="2">
    <source>
        <dbReference type="EMBL" id="QMS84380.1"/>
    </source>
</evidence>
<feature type="domain" description="HTH cro/C1-type" evidence="1">
    <location>
        <begin position="3"/>
        <end position="42"/>
    </location>
</feature>
<organism evidence="2 3">
    <name type="scientific">Candidatus Xianfuyuplasma coldseepsis</name>
    <dbReference type="NCBI Taxonomy" id="2782163"/>
    <lineage>
        <taxon>Bacteria</taxon>
        <taxon>Bacillati</taxon>
        <taxon>Mycoplasmatota</taxon>
        <taxon>Mollicutes</taxon>
        <taxon>Candidatus Izemoplasmatales</taxon>
        <taxon>Candidatus Izemoplasmataceae</taxon>
        <taxon>Candidatus Xianfuyuplasma</taxon>
    </lineage>
</organism>
<dbReference type="Gene3D" id="1.10.260.40">
    <property type="entry name" value="lambda repressor-like DNA-binding domains"/>
    <property type="match status" value="1"/>
</dbReference>
<evidence type="ECO:0000259" key="1">
    <source>
        <dbReference type="PROSITE" id="PS50943"/>
    </source>
</evidence>
<dbReference type="PANTHER" id="PTHR43852">
    <property type="entry name" value="NUCLEOTIDYLTRANSFERASE"/>
    <property type="match status" value="1"/>
</dbReference>
<dbReference type="InterPro" id="IPR010982">
    <property type="entry name" value="Lambda_DNA-bd_dom_sf"/>
</dbReference>
<dbReference type="PANTHER" id="PTHR43852:SF3">
    <property type="entry name" value="NUCLEOTIDYLTRANSFERASE"/>
    <property type="match status" value="1"/>
</dbReference>
<keyword evidence="3" id="KW-1185">Reference proteome</keyword>
<reference evidence="2 3" key="1">
    <citation type="submission" date="2020-02" db="EMBL/GenBank/DDBJ databases">
        <authorList>
            <person name="Zheng R.K."/>
            <person name="Sun C.M."/>
        </authorList>
    </citation>
    <scope>NUCLEOTIDE SEQUENCE [LARGE SCALE GENOMIC DNA]</scope>
    <source>
        <strain evidence="3">zrk13</strain>
    </source>
</reference>
<evidence type="ECO:0000313" key="3">
    <source>
        <dbReference type="Proteomes" id="UP000514720"/>
    </source>
</evidence>
<dbReference type="InterPro" id="IPR001387">
    <property type="entry name" value="Cro/C1-type_HTH"/>
</dbReference>